<dbReference type="InterPro" id="IPR056693">
    <property type="entry name" value="DUF7791"/>
</dbReference>
<reference evidence="5" key="1">
    <citation type="journal article" date="2015" name="BMC Genomics">
        <title>Genomic and transcriptomic analysis of the endophytic fungus Pestalotiopsis fici reveals its lifestyle and high potential for synthesis of natural products.</title>
        <authorList>
            <person name="Wang X."/>
            <person name="Zhang X."/>
            <person name="Liu L."/>
            <person name="Xiang M."/>
            <person name="Wang W."/>
            <person name="Sun X."/>
            <person name="Che Y."/>
            <person name="Guo L."/>
            <person name="Liu G."/>
            <person name="Guo L."/>
            <person name="Wang C."/>
            <person name="Yin W.B."/>
            <person name="Stadler M."/>
            <person name="Zhang X."/>
            <person name="Liu X."/>
        </authorList>
    </citation>
    <scope>NUCLEOTIDE SEQUENCE [LARGE SCALE GENOMIC DNA]</scope>
    <source>
        <strain evidence="5">W106-1 / CGMCC3.15140</strain>
    </source>
</reference>
<evidence type="ECO:0000256" key="1">
    <source>
        <dbReference type="ARBA" id="ARBA00022737"/>
    </source>
</evidence>
<dbReference type="Pfam" id="PF24883">
    <property type="entry name" value="NPHP3_N"/>
    <property type="match status" value="1"/>
</dbReference>
<name>W3XSS7_PESFW</name>
<evidence type="ECO:0000313" key="5">
    <source>
        <dbReference type="Proteomes" id="UP000030651"/>
    </source>
</evidence>
<feature type="domain" description="Nephrocystin 3-like N-terminal" evidence="2">
    <location>
        <begin position="266"/>
        <end position="446"/>
    </location>
</feature>
<dbReference type="InterPro" id="IPR027417">
    <property type="entry name" value="P-loop_NTPase"/>
</dbReference>
<dbReference type="OMA" id="MSWIPIR"/>
<dbReference type="EMBL" id="KI912109">
    <property type="protein sequence ID" value="ETS88251.1"/>
    <property type="molecule type" value="Genomic_DNA"/>
</dbReference>
<organism evidence="4 5">
    <name type="scientific">Pestalotiopsis fici (strain W106-1 / CGMCC3.15140)</name>
    <dbReference type="NCBI Taxonomy" id="1229662"/>
    <lineage>
        <taxon>Eukaryota</taxon>
        <taxon>Fungi</taxon>
        <taxon>Dikarya</taxon>
        <taxon>Ascomycota</taxon>
        <taxon>Pezizomycotina</taxon>
        <taxon>Sordariomycetes</taxon>
        <taxon>Xylariomycetidae</taxon>
        <taxon>Amphisphaeriales</taxon>
        <taxon>Sporocadaceae</taxon>
        <taxon>Pestalotiopsis</taxon>
    </lineage>
</organism>
<dbReference type="RefSeq" id="XP_007828851.1">
    <property type="nucleotide sequence ID" value="XM_007830660.1"/>
</dbReference>
<keyword evidence="5" id="KW-1185">Reference proteome</keyword>
<evidence type="ECO:0000313" key="4">
    <source>
        <dbReference type="EMBL" id="ETS88251.1"/>
    </source>
</evidence>
<dbReference type="InParanoid" id="W3XSS7"/>
<evidence type="ECO:0000259" key="3">
    <source>
        <dbReference type="Pfam" id="PF25053"/>
    </source>
</evidence>
<dbReference type="eggNOG" id="ENOG502SMA9">
    <property type="taxonomic scope" value="Eukaryota"/>
</dbReference>
<dbReference type="Pfam" id="PF25053">
    <property type="entry name" value="DUF7791"/>
    <property type="match status" value="1"/>
</dbReference>
<dbReference type="SUPFAM" id="SSF52540">
    <property type="entry name" value="P-loop containing nucleoside triphosphate hydrolases"/>
    <property type="match status" value="1"/>
</dbReference>
<gene>
    <name evidence="4" type="ORF">PFICI_02079</name>
</gene>
<dbReference type="STRING" id="1229662.W3XSS7"/>
<dbReference type="PANTHER" id="PTHR10039">
    <property type="entry name" value="AMELOGENIN"/>
    <property type="match status" value="1"/>
</dbReference>
<dbReference type="Proteomes" id="UP000030651">
    <property type="component" value="Unassembled WGS sequence"/>
</dbReference>
<dbReference type="HOGENOM" id="CLU_002341_4_3_1"/>
<proteinExistence type="predicted"/>
<dbReference type="Gene3D" id="3.40.50.300">
    <property type="entry name" value="P-loop containing nucleotide triphosphate hydrolases"/>
    <property type="match status" value="1"/>
</dbReference>
<feature type="domain" description="DUF7791" evidence="3">
    <location>
        <begin position="563"/>
        <end position="701"/>
    </location>
</feature>
<dbReference type="KEGG" id="pfy:PFICI_02079"/>
<evidence type="ECO:0008006" key="6">
    <source>
        <dbReference type="Google" id="ProtNLM"/>
    </source>
</evidence>
<dbReference type="PANTHER" id="PTHR10039:SF5">
    <property type="entry name" value="NACHT DOMAIN-CONTAINING PROTEIN"/>
    <property type="match status" value="1"/>
</dbReference>
<dbReference type="InterPro" id="IPR056884">
    <property type="entry name" value="NPHP3-like_N"/>
</dbReference>
<protein>
    <recommendedName>
        <fullName evidence="6">NACHT domain-containing protein</fullName>
    </recommendedName>
</protein>
<dbReference type="OrthoDB" id="443402at2759"/>
<dbReference type="AlphaFoldDB" id="W3XSS7"/>
<sequence length="707" mass="82043">MDPLSAFALAGTVYTFIDAGITATKFAKELSGFWKSSRDTVKSLEHLTITTQNLEELSSKLRHANGPRYMMSIATECTTSCQELLDLLDKLKVKDKGSKTEHLLAMLSAYRKKDEISLIEDKLGKLRAQMTLDLLRALNDGQSDIKGKLDEIQNDIVKLSETRHGSFRARRAGLLDLLQAYKQNQDQDHSAIINELRNFGSEVYHERVFNSILKTLRFDSMYLREDNTSEAGEGTFRWLFDKQERFKATNPRSNNMPPQKFQETRDAFMMWLESGEGVFHICGKAGSGKSTLMKLICNDKQTRNALNAWAEGDTLLWANFFFFAPGEKEVKSLEGLYRFVLFTILNEHRHLIRKIYPDEFPEEFKEFRHDRQLAYELADLVRPPKLREAFQSLIDVTVADKHKMCIFIDGLDEYEGSYTDYWQLADNLRNWAHQSCARVKFCVSSRPEVQFESTFSSKNAPTIRQIHLHEFTSGDIEKYCRDQFTKTSNSKMIPNYDNFIDHIVTKAQGVFLWAVLVTKELLFETRITHSAKDLWRKLDELPDELHELYQKLFDSMGEAQRRRCCRILLTVLTNPFKDPINAQSLNWIYDEEDLDQALLRQLQCSETHGPEQHVNRVVDHLNEWTRGFVEAIAWDQSTETSTSLTNLPHFHTRVRLFHKTVKDYMDSSKLSMLQSEFPGFDVVKTHVQLRLLELGIVNAQYKENHVF</sequence>
<accession>W3XSS7</accession>
<dbReference type="GeneID" id="19267092"/>
<evidence type="ECO:0000259" key="2">
    <source>
        <dbReference type="Pfam" id="PF24883"/>
    </source>
</evidence>
<keyword evidence="1" id="KW-0677">Repeat</keyword>